<comment type="caution">
    <text evidence="5">The sequence shown here is derived from an EMBL/GenBank/DDBJ whole genome shotgun (WGS) entry which is preliminary data.</text>
</comment>
<protein>
    <recommendedName>
        <fullName evidence="4">Glycosyltransferase</fullName>
        <ecNumber evidence="4">2.4.1.-</ecNumber>
    </recommendedName>
</protein>
<dbReference type="SUPFAM" id="SSF53756">
    <property type="entry name" value="UDP-Glycosyltransferase/glycogen phosphorylase"/>
    <property type="match status" value="2"/>
</dbReference>
<dbReference type="Pfam" id="PF00201">
    <property type="entry name" value="UDPGT"/>
    <property type="match status" value="1"/>
</dbReference>
<accession>A0A176WDY9</accession>
<name>A0A176WDY9_MARPO</name>
<evidence type="ECO:0000256" key="2">
    <source>
        <dbReference type="ARBA" id="ARBA00022679"/>
    </source>
</evidence>
<dbReference type="PANTHER" id="PTHR48045">
    <property type="entry name" value="UDP-GLYCOSYLTRANSFERASE 72B1"/>
    <property type="match status" value="1"/>
</dbReference>
<gene>
    <name evidence="5" type="ORF">AXG93_4510s1110</name>
</gene>
<dbReference type="InterPro" id="IPR002213">
    <property type="entry name" value="UDP_glucos_trans"/>
</dbReference>
<comment type="similarity">
    <text evidence="1 3">Belongs to the UDP-glycosyltransferase family.</text>
</comment>
<evidence type="ECO:0000256" key="4">
    <source>
        <dbReference type="RuleBase" id="RU362057"/>
    </source>
</evidence>
<dbReference type="GO" id="GO:0008194">
    <property type="term" value="F:UDP-glycosyltransferase activity"/>
    <property type="evidence" value="ECO:0007669"/>
    <property type="project" value="InterPro"/>
</dbReference>
<proteinExistence type="inferred from homology"/>
<dbReference type="CDD" id="cd03784">
    <property type="entry name" value="GT1_Gtf-like"/>
    <property type="match status" value="1"/>
</dbReference>
<sequence>MELTNGTTRRAHVLMVCVPFPGHVAPFTQLLYHLSCHENLKVTVMGHKARNAEMIKLYEKGEFKGLDIHFETIFADPPVYPSDPKFPIRAALCADQMFVEFEPIRRRLVAEKDNVGAPTSIICDMFLWFTKDAADEMGVPWYPFFSTSQWFGYCAYIGDELARRNFHPHHSEEKDQRIDITGLEFAYVHDIPSEVLEFPEFYAKVTDRSFRATGILCNTAYELEGSAGTLMATKALVQRSGKKNLKGEEAQIIPVGPIAQIPGFGVQYSLRDQPYECLKWLNAHTEKSVLYIAFGSLGNIVPEVFHELALGLEAGGVPFLWALKLTPAQKEELLPEGFLERIQSSGMGFIESGWAPQTQILMHPAVGGFLSHCGWNSTLESLCAGVPMITWPLSADQPMNARSAIPPNQMSKISAIVSSCHQIVPAVEFPDFPSLYAQSRERLYEPLIGGLSNANDIPPLCRFLVDVKKVAVTVLSGSADESVVTHDDISKAIKRLFGDEEGKQIAKNSLELKKLLASLVAEGGSTYKALRYFIQDLVMV</sequence>
<dbReference type="PANTHER" id="PTHR48045:SF31">
    <property type="entry name" value="UDP-GLYCOSYLTRANSFERASE 76B1-LIKE"/>
    <property type="match status" value="1"/>
</dbReference>
<dbReference type="FunFam" id="3.40.50.2000:FF:000056">
    <property type="entry name" value="Glycosyltransferase"/>
    <property type="match status" value="1"/>
</dbReference>
<dbReference type="Gene3D" id="3.40.50.2000">
    <property type="entry name" value="Glycogen Phosphorylase B"/>
    <property type="match status" value="4"/>
</dbReference>
<dbReference type="PROSITE" id="PS00375">
    <property type="entry name" value="UDPGT"/>
    <property type="match status" value="1"/>
</dbReference>
<evidence type="ECO:0000256" key="1">
    <source>
        <dbReference type="ARBA" id="ARBA00009995"/>
    </source>
</evidence>
<dbReference type="EC" id="2.4.1.-" evidence="4"/>
<keyword evidence="3" id="KW-0328">Glycosyltransferase</keyword>
<keyword evidence="6" id="KW-1185">Reference proteome</keyword>
<dbReference type="EMBL" id="LVLJ01001114">
    <property type="protein sequence ID" value="OAE31337.1"/>
    <property type="molecule type" value="Genomic_DNA"/>
</dbReference>
<evidence type="ECO:0000256" key="3">
    <source>
        <dbReference type="RuleBase" id="RU003718"/>
    </source>
</evidence>
<reference evidence="5" key="1">
    <citation type="submission" date="2016-03" db="EMBL/GenBank/DDBJ databases">
        <title>Mechanisms controlling the formation of the plant cell surface in tip-growing cells are functionally conserved among land plants.</title>
        <authorList>
            <person name="Honkanen S."/>
            <person name="Jones V.A."/>
            <person name="Morieri G."/>
            <person name="Champion C."/>
            <person name="Hetherington A.J."/>
            <person name="Kelly S."/>
            <person name="Saint-Marcoux D."/>
            <person name="Proust H."/>
            <person name="Prescott H."/>
            <person name="Dolan L."/>
        </authorList>
    </citation>
    <scope>NUCLEOTIDE SEQUENCE [LARGE SCALE GENOMIC DNA]</scope>
    <source>
        <tissue evidence="5">Whole gametophyte</tissue>
    </source>
</reference>
<dbReference type="Proteomes" id="UP000077202">
    <property type="component" value="Unassembled WGS sequence"/>
</dbReference>
<organism evidence="5 6">
    <name type="scientific">Marchantia polymorpha subsp. ruderalis</name>
    <dbReference type="NCBI Taxonomy" id="1480154"/>
    <lineage>
        <taxon>Eukaryota</taxon>
        <taxon>Viridiplantae</taxon>
        <taxon>Streptophyta</taxon>
        <taxon>Embryophyta</taxon>
        <taxon>Marchantiophyta</taxon>
        <taxon>Marchantiopsida</taxon>
        <taxon>Marchantiidae</taxon>
        <taxon>Marchantiales</taxon>
        <taxon>Marchantiaceae</taxon>
        <taxon>Marchantia</taxon>
    </lineage>
</organism>
<dbReference type="AlphaFoldDB" id="A0A176WDY9"/>
<evidence type="ECO:0000313" key="6">
    <source>
        <dbReference type="Proteomes" id="UP000077202"/>
    </source>
</evidence>
<keyword evidence="2 3" id="KW-0808">Transferase</keyword>
<evidence type="ECO:0000313" key="5">
    <source>
        <dbReference type="EMBL" id="OAE31337.1"/>
    </source>
</evidence>
<dbReference type="InterPro" id="IPR035595">
    <property type="entry name" value="UDP_glycos_trans_CS"/>
</dbReference>